<gene>
    <name evidence="12 13 14" type="primary">LOC104597576</name>
</gene>
<dbReference type="GO" id="GO:0016567">
    <property type="term" value="P:protein ubiquitination"/>
    <property type="evidence" value="ECO:0000318"/>
    <property type="project" value="GO_Central"/>
</dbReference>
<dbReference type="FunFam" id="3.30.40.10:FF:000022">
    <property type="entry name" value="E3 ubiquitin-protein ligase RING1-like"/>
    <property type="match status" value="1"/>
</dbReference>
<evidence type="ECO:0000256" key="9">
    <source>
        <dbReference type="SAM" id="MobiDB-lite"/>
    </source>
</evidence>
<dbReference type="Gene3D" id="3.30.40.10">
    <property type="entry name" value="Zinc/RING finger domain, C3HC4 (zinc finger)"/>
    <property type="match status" value="1"/>
</dbReference>
<dbReference type="GO" id="GO:0061630">
    <property type="term" value="F:ubiquitin protein ligase activity"/>
    <property type="evidence" value="ECO:0000318"/>
    <property type="project" value="GO_Central"/>
</dbReference>
<dbReference type="PANTHER" id="PTHR15710">
    <property type="entry name" value="E3 UBIQUITIN-PROTEIN LIGASE PRAJA"/>
    <property type="match status" value="1"/>
</dbReference>
<evidence type="ECO:0000313" key="13">
    <source>
        <dbReference type="RefSeq" id="XP_010257499.1"/>
    </source>
</evidence>
<dbReference type="InterPro" id="IPR039525">
    <property type="entry name" value="RNF126-like_zinc-ribbon"/>
</dbReference>
<dbReference type="Pfam" id="PF14369">
    <property type="entry name" value="Zn_ribbon_19"/>
    <property type="match status" value="1"/>
</dbReference>
<keyword evidence="4" id="KW-0479">Metal-binding</keyword>
<dbReference type="AlphaFoldDB" id="A0A1U7ZT52"/>
<evidence type="ECO:0000313" key="12">
    <source>
        <dbReference type="RefSeq" id="XP_010257498.1"/>
    </source>
</evidence>
<sequence>MSSINAAITTSTSSSNRRQAYWCHECDVSVSLLPCSPPLLCPLCQGDFLEEMESSFFLFPFSSSNSNPNNPTDDSTHPYSPPPFDPFPILSPPHILSPTSDEDLDTDDDNLSIPAAAFRVAPSSDHYLLDSQYLDRLIQHLAHSDDDTDSYRSPGSTPASKSSVESIPTIKITSSFLSSDTILCAVCKDEFVVDVEAKQLPCKHIYHSNCILPWLSQHNSCPVCRFRLPTDEVEPKPCQSTSVAVRLANMLEDDDLFGIGGTLRHIARRHRLVFPARSTASAVESIQMAQAETSSTGPANSGETVSSRPVEGGSRMGAAAAGGGSVRVNEDGDTVVSEFREFLFD</sequence>
<feature type="compositionally biased region" description="Polar residues" evidence="9">
    <location>
        <begin position="291"/>
        <end position="307"/>
    </location>
</feature>
<dbReference type="PROSITE" id="PS50089">
    <property type="entry name" value="ZF_RING_2"/>
    <property type="match status" value="1"/>
</dbReference>
<keyword evidence="7" id="KW-0862">Zinc</keyword>
<dbReference type="Proteomes" id="UP000189703">
    <property type="component" value="Unplaced"/>
</dbReference>
<evidence type="ECO:0000256" key="7">
    <source>
        <dbReference type="ARBA" id="ARBA00022833"/>
    </source>
</evidence>
<dbReference type="eggNOG" id="KOG0800">
    <property type="taxonomic scope" value="Eukaryota"/>
</dbReference>
<dbReference type="PANTHER" id="PTHR15710:SF187">
    <property type="entry name" value="RING-TYPE E3 UBIQUITIN TRANSFERASE"/>
    <property type="match status" value="1"/>
</dbReference>
<evidence type="ECO:0000256" key="4">
    <source>
        <dbReference type="ARBA" id="ARBA00022723"/>
    </source>
</evidence>
<evidence type="ECO:0000259" key="10">
    <source>
        <dbReference type="PROSITE" id="PS50089"/>
    </source>
</evidence>
<dbReference type="KEGG" id="nnu:104597576"/>
<dbReference type="InterPro" id="IPR001841">
    <property type="entry name" value="Znf_RING"/>
</dbReference>
<feature type="region of interest" description="Disordered" evidence="9">
    <location>
        <begin position="145"/>
        <end position="164"/>
    </location>
</feature>
<keyword evidence="5 8" id="KW-0863">Zinc-finger</keyword>
<dbReference type="Pfam" id="PF13639">
    <property type="entry name" value="zf-RING_2"/>
    <property type="match status" value="1"/>
</dbReference>
<keyword evidence="6" id="KW-0833">Ubl conjugation pathway</keyword>
<evidence type="ECO:0000313" key="14">
    <source>
        <dbReference type="RefSeq" id="XP_010257500.1"/>
    </source>
</evidence>
<evidence type="ECO:0000256" key="1">
    <source>
        <dbReference type="ARBA" id="ARBA00000900"/>
    </source>
</evidence>
<keyword evidence="11" id="KW-1185">Reference proteome</keyword>
<dbReference type="CDD" id="cd16667">
    <property type="entry name" value="RING-H2_RNF126-like"/>
    <property type="match status" value="1"/>
</dbReference>
<comment type="catalytic activity">
    <reaction evidence="1">
        <text>S-ubiquitinyl-[E2 ubiquitin-conjugating enzyme]-L-cysteine + [acceptor protein]-L-lysine = [E2 ubiquitin-conjugating enzyme]-L-cysteine + N(6)-ubiquitinyl-[acceptor protein]-L-lysine.</text>
        <dbReference type="EC" id="2.3.2.27"/>
    </reaction>
</comment>
<dbReference type="EC" id="2.3.2.27" evidence="2"/>
<accession>A0A1U7ZT52</accession>
<feature type="region of interest" description="Disordered" evidence="9">
    <location>
        <begin position="291"/>
        <end position="330"/>
    </location>
</feature>
<dbReference type="GeneID" id="104597576"/>
<dbReference type="SMART" id="SM00184">
    <property type="entry name" value="RING"/>
    <property type="match status" value="1"/>
</dbReference>
<dbReference type="GO" id="GO:0008270">
    <property type="term" value="F:zinc ion binding"/>
    <property type="evidence" value="ECO:0007669"/>
    <property type="project" value="UniProtKB-KW"/>
</dbReference>
<evidence type="ECO:0000256" key="2">
    <source>
        <dbReference type="ARBA" id="ARBA00012483"/>
    </source>
</evidence>
<dbReference type="GO" id="GO:0005737">
    <property type="term" value="C:cytoplasm"/>
    <property type="evidence" value="ECO:0000318"/>
    <property type="project" value="GO_Central"/>
</dbReference>
<evidence type="ECO:0000256" key="3">
    <source>
        <dbReference type="ARBA" id="ARBA00022679"/>
    </source>
</evidence>
<evidence type="ECO:0000313" key="11">
    <source>
        <dbReference type="Proteomes" id="UP000189703"/>
    </source>
</evidence>
<feature type="domain" description="RING-type" evidence="10">
    <location>
        <begin position="184"/>
        <end position="225"/>
    </location>
</feature>
<dbReference type="OrthoDB" id="8062037at2759"/>
<keyword evidence="3" id="KW-0808">Transferase</keyword>
<name>A0A1U7ZT52_NELNU</name>
<dbReference type="SUPFAM" id="SSF57850">
    <property type="entry name" value="RING/U-box"/>
    <property type="match status" value="1"/>
</dbReference>
<reference evidence="12 13" key="1">
    <citation type="submission" date="2025-04" db="UniProtKB">
        <authorList>
            <consortium name="RefSeq"/>
        </authorList>
    </citation>
    <scope>IDENTIFICATION</scope>
</reference>
<evidence type="ECO:0000256" key="6">
    <source>
        <dbReference type="ARBA" id="ARBA00022786"/>
    </source>
</evidence>
<organism evidence="11 13">
    <name type="scientific">Nelumbo nucifera</name>
    <name type="common">Sacred lotus</name>
    <dbReference type="NCBI Taxonomy" id="4432"/>
    <lineage>
        <taxon>Eukaryota</taxon>
        <taxon>Viridiplantae</taxon>
        <taxon>Streptophyta</taxon>
        <taxon>Embryophyta</taxon>
        <taxon>Tracheophyta</taxon>
        <taxon>Spermatophyta</taxon>
        <taxon>Magnoliopsida</taxon>
        <taxon>Proteales</taxon>
        <taxon>Nelumbonaceae</taxon>
        <taxon>Nelumbo</taxon>
    </lineage>
</organism>
<dbReference type="RefSeq" id="XP_010257498.1">
    <property type="nucleotide sequence ID" value="XM_010259196.1"/>
</dbReference>
<feature type="compositionally biased region" description="Polar residues" evidence="9">
    <location>
        <begin position="151"/>
        <end position="164"/>
    </location>
</feature>
<dbReference type="OMA" id="ERMDHDS"/>
<dbReference type="InterPro" id="IPR013083">
    <property type="entry name" value="Znf_RING/FYVE/PHD"/>
</dbReference>
<evidence type="ECO:0000256" key="8">
    <source>
        <dbReference type="PROSITE-ProRule" id="PRU00175"/>
    </source>
</evidence>
<dbReference type="RefSeq" id="XP_010257500.1">
    <property type="nucleotide sequence ID" value="XM_010259198.2"/>
</dbReference>
<evidence type="ECO:0000256" key="5">
    <source>
        <dbReference type="ARBA" id="ARBA00022771"/>
    </source>
</evidence>
<proteinExistence type="predicted"/>
<dbReference type="RefSeq" id="XP_010257499.1">
    <property type="nucleotide sequence ID" value="XM_010259197.2"/>
</dbReference>
<protein>
    <recommendedName>
        <fullName evidence="2">RING-type E3 ubiquitin transferase</fullName>
        <ecNumber evidence="2">2.3.2.27</ecNumber>
    </recommendedName>
</protein>